<dbReference type="RefSeq" id="WP_252588402.1">
    <property type="nucleotide sequence ID" value="NZ_JAMWYS010000042.1"/>
</dbReference>
<feature type="transmembrane region" description="Helical" evidence="6">
    <location>
        <begin position="113"/>
        <end position="133"/>
    </location>
</feature>
<proteinExistence type="predicted"/>
<protein>
    <submittedName>
        <fullName evidence="7">LysE family translocator</fullName>
    </submittedName>
</protein>
<comment type="caution">
    <text evidence="7">The sequence shown here is derived from an EMBL/GenBank/DDBJ whole genome shotgun (WGS) entry which is preliminary data.</text>
</comment>
<evidence type="ECO:0000313" key="8">
    <source>
        <dbReference type="Proteomes" id="UP001155182"/>
    </source>
</evidence>
<dbReference type="GO" id="GO:0005886">
    <property type="term" value="C:plasma membrane"/>
    <property type="evidence" value="ECO:0007669"/>
    <property type="project" value="UniProtKB-SubCell"/>
</dbReference>
<dbReference type="GO" id="GO:0006865">
    <property type="term" value="P:amino acid transport"/>
    <property type="evidence" value="ECO:0007669"/>
    <property type="project" value="InterPro"/>
</dbReference>
<feature type="transmembrane region" description="Helical" evidence="6">
    <location>
        <begin position="191"/>
        <end position="211"/>
    </location>
</feature>
<evidence type="ECO:0000256" key="1">
    <source>
        <dbReference type="ARBA" id="ARBA00004651"/>
    </source>
</evidence>
<feature type="transmembrane region" description="Helical" evidence="6">
    <location>
        <begin position="40"/>
        <end position="65"/>
    </location>
</feature>
<feature type="transmembrane region" description="Helical" evidence="6">
    <location>
        <begin position="6"/>
        <end position="28"/>
    </location>
</feature>
<reference evidence="7" key="1">
    <citation type="submission" date="2022-06" db="EMBL/GenBank/DDBJ databases">
        <title>Solitalea sp. MAHUQ-68 isolated from rhizospheric soil.</title>
        <authorList>
            <person name="Huq M.A."/>
        </authorList>
    </citation>
    <scope>NUCLEOTIDE SEQUENCE</scope>
    <source>
        <strain evidence="7">MAHUQ-68</strain>
    </source>
</reference>
<evidence type="ECO:0000256" key="6">
    <source>
        <dbReference type="SAM" id="Phobius"/>
    </source>
</evidence>
<keyword evidence="8" id="KW-1185">Reference proteome</keyword>
<evidence type="ECO:0000256" key="2">
    <source>
        <dbReference type="ARBA" id="ARBA00022475"/>
    </source>
</evidence>
<evidence type="ECO:0000256" key="5">
    <source>
        <dbReference type="ARBA" id="ARBA00023136"/>
    </source>
</evidence>
<keyword evidence="2" id="KW-1003">Cell membrane</keyword>
<organism evidence="7 8">
    <name type="scientific">Solitalea agri</name>
    <dbReference type="NCBI Taxonomy" id="2953739"/>
    <lineage>
        <taxon>Bacteria</taxon>
        <taxon>Pseudomonadati</taxon>
        <taxon>Bacteroidota</taxon>
        <taxon>Sphingobacteriia</taxon>
        <taxon>Sphingobacteriales</taxon>
        <taxon>Sphingobacteriaceae</taxon>
        <taxon>Solitalea</taxon>
    </lineage>
</organism>
<feature type="transmembrane region" description="Helical" evidence="6">
    <location>
        <begin position="71"/>
        <end position="92"/>
    </location>
</feature>
<sequence>MEQLYIFIIAFVASFIGSLQLGPVNLTVIQTSVNKDFRAAFWVSIGGCLPEILYAAIAVAGTSLIDPKSSFFFYAGFFMVPLLLGLGIFKIIKYKEPENTKPQEYPSTLFGDFAKGFTLSIVNPLLLPFWSTVLIYNTSINVFSLDTKTDKSLFVLGAAVGALGLLLLFAGIAHWKKERINKMVNGNINKAIGWVFVILGLVQLIVVGLRYKQLI</sequence>
<name>A0A9X2F3W1_9SPHI</name>
<evidence type="ECO:0000313" key="7">
    <source>
        <dbReference type="EMBL" id="MCO4293749.1"/>
    </source>
</evidence>
<dbReference type="EMBL" id="JAMWYS010000042">
    <property type="protein sequence ID" value="MCO4293749.1"/>
    <property type="molecule type" value="Genomic_DNA"/>
</dbReference>
<evidence type="ECO:0000256" key="3">
    <source>
        <dbReference type="ARBA" id="ARBA00022692"/>
    </source>
</evidence>
<feature type="transmembrane region" description="Helical" evidence="6">
    <location>
        <begin position="153"/>
        <end position="170"/>
    </location>
</feature>
<dbReference type="Pfam" id="PF01810">
    <property type="entry name" value="LysE"/>
    <property type="match status" value="1"/>
</dbReference>
<keyword evidence="3 6" id="KW-0812">Transmembrane</keyword>
<accession>A0A9X2F3W1</accession>
<evidence type="ECO:0000256" key="4">
    <source>
        <dbReference type="ARBA" id="ARBA00022989"/>
    </source>
</evidence>
<dbReference type="Proteomes" id="UP001155182">
    <property type="component" value="Unassembled WGS sequence"/>
</dbReference>
<comment type="subcellular location">
    <subcellularLocation>
        <location evidence="1">Cell membrane</location>
        <topology evidence="1">Multi-pass membrane protein</topology>
    </subcellularLocation>
</comment>
<dbReference type="InterPro" id="IPR001123">
    <property type="entry name" value="LeuE-type"/>
</dbReference>
<keyword evidence="4 6" id="KW-1133">Transmembrane helix</keyword>
<gene>
    <name evidence="7" type="ORF">NF867_12830</name>
</gene>
<keyword evidence="5 6" id="KW-0472">Membrane</keyword>
<dbReference type="AlphaFoldDB" id="A0A9X2F3W1"/>